<dbReference type="AlphaFoldDB" id="A0A812UT08"/>
<protein>
    <submittedName>
        <fullName evidence="2">Uncharacterized protein</fullName>
    </submittedName>
</protein>
<evidence type="ECO:0000313" key="3">
    <source>
        <dbReference type="Proteomes" id="UP000604046"/>
    </source>
</evidence>
<evidence type="ECO:0000313" key="2">
    <source>
        <dbReference type="EMBL" id="CAE7594224.1"/>
    </source>
</evidence>
<comment type="caution">
    <text evidence="2">The sequence shown here is derived from an EMBL/GenBank/DDBJ whole genome shotgun (WGS) entry which is preliminary data.</text>
</comment>
<dbReference type="OrthoDB" id="410331at2759"/>
<name>A0A812UT08_9DINO</name>
<accession>A0A812UT08</accession>
<feature type="region of interest" description="Disordered" evidence="1">
    <location>
        <begin position="41"/>
        <end position="68"/>
    </location>
</feature>
<dbReference type="Proteomes" id="UP000604046">
    <property type="component" value="Unassembled WGS sequence"/>
</dbReference>
<gene>
    <name evidence="2" type="ORF">SNAT2548_LOCUS33822</name>
</gene>
<organism evidence="2 3">
    <name type="scientific">Symbiodinium natans</name>
    <dbReference type="NCBI Taxonomy" id="878477"/>
    <lineage>
        <taxon>Eukaryota</taxon>
        <taxon>Sar</taxon>
        <taxon>Alveolata</taxon>
        <taxon>Dinophyceae</taxon>
        <taxon>Suessiales</taxon>
        <taxon>Symbiodiniaceae</taxon>
        <taxon>Symbiodinium</taxon>
    </lineage>
</organism>
<proteinExistence type="predicted"/>
<evidence type="ECO:0000256" key="1">
    <source>
        <dbReference type="SAM" id="MobiDB-lite"/>
    </source>
</evidence>
<dbReference type="EMBL" id="CAJNDS010002779">
    <property type="protein sequence ID" value="CAE7594224.1"/>
    <property type="molecule type" value="Genomic_DNA"/>
</dbReference>
<sequence length="128" mass="14948">MKHLVLLVMRQDHKLEDWMTQTLENRQELLKARGYSVATLKDDKKADKKKKDEKEDKKEEKKEVTLKLPKPKDDARAKWITHCNRNVLKDSMVSTASLEEETIKTFAMRPALEWAMLKLHGDETSLAT</sequence>
<reference evidence="2" key="1">
    <citation type="submission" date="2021-02" db="EMBL/GenBank/DDBJ databases">
        <authorList>
            <person name="Dougan E. K."/>
            <person name="Rhodes N."/>
            <person name="Thang M."/>
            <person name="Chan C."/>
        </authorList>
    </citation>
    <scope>NUCLEOTIDE SEQUENCE</scope>
</reference>
<keyword evidence="3" id="KW-1185">Reference proteome</keyword>